<dbReference type="GO" id="GO:0046677">
    <property type="term" value="P:response to antibiotic"/>
    <property type="evidence" value="ECO:0007669"/>
    <property type="project" value="TreeGrafter"/>
</dbReference>
<evidence type="ECO:0000259" key="6">
    <source>
        <dbReference type="Pfam" id="PF25876"/>
    </source>
</evidence>
<feature type="domain" description="Multidrug resistance protein MdtA-like alpha-helical hairpin" evidence="6">
    <location>
        <begin position="110"/>
        <end position="180"/>
    </location>
</feature>
<name>A0A1L7NEY3_PSEPU</name>
<dbReference type="Gene3D" id="2.40.30.170">
    <property type="match status" value="1"/>
</dbReference>
<keyword evidence="3 4" id="KW-0175">Coiled coil</keyword>
<dbReference type="Pfam" id="PF25917">
    <property type="entry name" value="BSH_RND"/>
    <property type="match status" value="1"/>
</dbReference>
<evidence type="ECO:0000256" key="5">
    <source>
        <dbReference type="SAM" id="SignalP"/>
    </source>
</evidence>
<protein>
    <submittedName>
        <fullName evidence="10">RND multidrug efflux membrane fusion protein</fullName>
    </submittedName>
</protein>
<comment type="subcellular location">
    <subcellularLocation>
        <location evidence="1">Cell inner membrane</location>
        <topology evidence="1">Lipid-anchor</topology>
    </subcellularLocation>
</comment>
<evidence type="ECO:0000259" key="8">
    <source>
        <dbReference type="Pfam" id="PF25944"/>
    </source>
</evidence>
<organism evidence="10 11">
    <name type="scientific">Pseudomonas putida</name>
    <name type="common">Arthrobacter siderocapsulatus</name>
    <dbReference type="NCBI Taxonomy" id="303"/>
    <lineage>
        <taxon>Bacteria</taxon>
        <taxon>Pseudomonadati</taxon>
        <taxon>Pseudomonadota</taxon>
        <taxon>Gammaproteobacteria</taxon>
        <taxon>Pseudomonadales</taxon>
        <taxon>Pseudomonadaceae</taxon>
        <taxon>Pseudomonas</taxon>
    </lineage>
</organism>
<dbReference type="Pfam" id="PF25967">
    <property type="entry name" value="RND-MFP_C"/>
    <property type="match status" value="1"/>
</dbReference>
<dbReference type="InterPro" id="IPR006143">
    <property type="entry name" value="RND_pump_MFP"/>
</dbReference>
<proteinExistence type="inferred from homology"/>
<dbReference type="Pfam" id="PF25944">
    <property type="entry name" value="Beta-barrel_RND"/>
    <property type="match status" value="1"/>
</dbReference>
<evidence type="ECO:0000259" key="7">
    <source>
        <dbReference type="Pfam" id="PF25917"/>
    </source>
</evidence>
<evidence type="ECO:0000256" key="1">
    <source>
        <dbReference type="ARBA" id="ARBA00004519"/>
    </source>
</evidence>
<dbReference type="NCBIfam" id="TIGR01730">
    <property type="entry name" value="RND_mfp"/>
    <property type="match status" value="1"/>
</dbReference>
<dbReference type="Gene3D" id="2.40.420.20">
    <property type="match status" value="1"/>
</dbReference>
<dbReference type="PANTHER" id="PTHR30158:SF26">
    <property type="entry name" value="RESISTANCE-NODULATION-CELL DIVISION (RND) MULTIDRUG EFFLUX MEMBRANE FUSION PROTEIN MEXE"/>
    <property type="match status" value="1"/>
</dbReference>
<dbReference type="Gene3D" id="1.10.287.470">
    <property type="entry name" value="Helix hairpin bin"/>
    <property type="match status" value="1"/>
</dbReference>
<evidence type="ECO:0000256" key="3">
    <source>
        <dbReference type="ARBA" id="ARBA00023054"/>
    </source>
</evidence>
<feature type="domain" description="Multidrug resistance protein MdtA-like C-terminal permuted SH3" evidence="9">
    <location>
        <begin position="321"/>
        <end position="370"/>
    </location>
</feature>
<dbReference type="RefSeq" id="WP_157754411.1">
    <property type="nucleotide sequence ID" value="NZ_AP015029.1"/>
</dbReference>
<reference evidence="10 11" key="1">
    <citation type="submission" date="2015-11" db="EMBL/GenBank/DDBJ databases">
        <title>Complete genome sequencing of a biphenyl-degrading bacterium, Pseudomonas putida KF715 (=NBRC110667).</title>
        <authorList>
            <person name="Suenaga H."/>
            <person name="Fujihara N."/>
            <person name="Watanabe T."/>
            <person name="Hirose J."/>
            <person name="Kimura N."/>
            <person name="Yamazoe A."/>
            <person name="Hosoyama A."/>
            <person name="Shimodaira J."/>
            <person name="Furukawa K."/>
        </authorList>
    </citation>
    <scope>NUCLEOTIDE SEQUENCE [LARGE SCALE GENOMIC DNA]</scope>
    <source>
        <strain evidence="10 11">KF715</strain>
    </source>
</reference>
<dbReference type="SUPFAM" id="SSF111369">
    <property type="entry name" value="HlyD-like secretion proteins"/>
    <property type="match status" value="1"/>
</dbReference>
<dbReference type="PROSITE" id="PS51257">
    <property type="entry name" value="PROKAR_LIPOPROTEIN"/>
    <property type="match status" value="1"/>
</dbReference>
<dbReference type="InterPro" id="IPR058624">
    <property type="entry name" value="MdtA-like_HH"/>
</dbReference>
<feature type="domain" description="Multidrug resistance protein MdtA-like beta-barrel" evidence="8">
    <location>
        <begin position="220"/>
        <end position="302"/>
    </location>
</feature>
<evidence type="ECO:0000313" key="10">
    <source>
        <dbReference type="EMBL" id="BAW24020.1"/>
    </source>
</evidence>
<evidence type="ECO:0000313" key="11">
    <source>
        <dbReference type="Proteomes" id="UP000218731"/>
    </source>
</evidence>
<gene>
    <name evidence="10" type="ORF">KF715C_ch34470</name>
</gene>
<dbReference type="EMBL" id="AP015029">
    <property type="protein sequence ID" value="BAW24020.1"/>
    <property type="molecule type" value="Genomic_DNA"/>
</dbReference>
<dbReference type="InterPro" id="IPR058626">
    <property type="entry name" value="MdtA-like_b-barrel"/>
</dbReference>
<feature type="chain" id="PRO_5013176934" evidence="5">
    <location>
        <begin position="26"/>
        <end position="392"/>
    </location>
</feature>
<evidence type="ECO:0000259" key="9">
    <source>
        <dbReference type="Pfam" id="PF25967"/>
    </source>
</evidence>
<keyword evidence="5" id="KW-0732">Signal</keyword>
<feature type="domain" description="Multidrug resistance protein MdtA-like barrel-sandwich hybrid" evidence="7">
    <location>
        <begin position="70"/>
        <end position="212"/>
    </location>
</feature>
<dbReference type="Proteomes" id="UP000218731">
    <property type="component" value="Chromosome 1"/>
</dbReference>
<dbReference type="InterPro" id="IPR058625">
    <property type="entry name" value="MdtA-like_BSH"/>
</dbReference>
<accession>A0A1L7NEY3</accession>
<dbReference type="GO" id="GO:0005886">
    <property type="term" value="C:plasma membrane"/>
    <property type="evidence" value="ECO:0007669"/>
    <property type="project" value="TreeGrafter"/>
</dbReference>
<dbReference type="InterPro" id="IPR058627">
    <property type="entry name" value="MdtA-like_C"/>
</dbReference>
<feature type="coiled-coil region" evidence="4">
    <location>
        <begin position="111"/>
        <end position="138"/>
    </location>
</feature>
<evidence type="ECO:0000256" key="4">
    <source>
        <dbReference type="SAM" id="Coils"/>
    </source>
</evidence>
<sequence>MSRCVNHPRCARSRLSLLSAAVLTAAFLSGCKKEEGGAHHMPPPQVGVAPVQMKTVTRWDQFNGRIEATETVELRPRVTGYIERVAFREGQEVKRGDVLFSIDPRSYRAELQHAEAQLKRAQALARQSRNEAQRAKVLVQSHAVSTEQYEQRRASDESAQADVRAAQAALATAQLNLQWTEVRAPIDGRTDRARVTAGNLVVAGDAASVLTTLVSQAQAYVYFDVDENAFLRYAQMARDGSRPDGSLPVRIGLANESDFPHAGNLDFASNQLNRSSGTMRLRAVLDNRERRFTPGLYARVQLLGSGEFEAMLVDDKAILTDQDRKYVYIVDEQGLAQRRDVQPGGTAEGLRIIDKGLKPGDRVIVSGVQKVFMPGIPVDVQTQADSADHAAN</sequence>
<comment type="similarity">
    <text evidence="2">Belongs to the membrane fusion protein (MFP) (TC 8.A.1) family.</text>
</comment>
<dbReference type="Pfam" id="PF25876">
    <property type="entry name" value="HH_MFP_RND"/>
    <property type="match status" value="1"/>
</dbReference>
<dbReference type="Gene3D" id="2.40.50.100">
    <property type="match status" value="1"/>
</dbReference>
<evidence type="ECO:0000256" key="2">
    <source>
        <dbReference type="ARBA" id="ARBA00009477"/>
    </source>
</evidence>
<dbReference type="PANTHER" id="PTHR30158">
    <property type="entry name" value="ACRA/E-RELATED COMPONENT OF DRUG EFFLUX TRANSPORTER"/>
    <property type="match status" value="1"/>
</dbReference>
<dbReference type="GO" id="GO:0030313">
    <property type="term" value="C:cell envelope"/>
    <property type="evidence" value="ECO:0007669"/>
    <property type="project" value="UniProtKB-SubCell"/>
</dbReference>
<feature type="signal peptide" evidence="5">
    <location>
        <begin position="1"/>
        <end position="25"/>
    </location>
</feature>
<dbReference type="GO" id="GO:0022857">
    <property type="term" value="F:transmembrane transporter activity"/>
    <property type="evidence" value="ECO:0007669"/>
    <property type="project" value="InterPro"/>
</dbReference>
<dbReference type="AlphaFoldDB" id="A0A1L7NEY3"/>